<comment type="caution">
    <text evidence="1">The sequence shown here is derived from an EMBL/GenBank/DDBJ whole genome shotgun (WGS) entry which is preliminary data.</text>
</comment>
<evidence type="ECO:0000313" key="2">
    <source>
        <dbReference type="Proteomes" id="UP001219934"/>
    </source>
</evidence>
<gene>
    <name evidence="1" type="ORF">JOQ06_015896</name>
</gene>
<organism evidence="1 2">
    <name type="scientific">Pogonophryne albipinna</name>
    <dbReference type="NCBI Taxonomy" id="1090488"/>
    <lineage>
        <taxon>Eukaryota</taxon>
        <taxon>Metazoa</taxon>
        <taxon>Chordata</taxon>
        <taxon>Craniata</taxon>
        <taxon>Vertebrata</taxon>
        <taxon>Euteleostomi</taxon>
        <taxon>Actinopterygii</taxon>
        <taxon>Neopterygii</taxon>
        <taxon>Teleostei</taxon>
        <taxon>Neoteleostei</taxon>
        <taxon>Acanthomorphata</taxon>
        <taxon>Eupercaria</taxon>
        <taxon>Perciformes</taxon>
        <taxon>Notothenioidei</taxon>
        <taxon>Pogonophryne</taxon>
    </lineage>
</organism>
<dbReference type="EMBL" id="JAPTMU010000018">
    <property type="protein sequence ID" value="KAJ4928097.1"/>
    <property type="molecule type" value="Genomic_DNA"/>
</dbReference>
<proteinExistence type="predicted"/>
<name>A0AAD6ANU8_9TELE</name>
<evidence type="ECO:0000313" key="1">
    <source>
        <dbReference type="EMBL" id="KAJ4928097.1"/>
    </source>
</evidence>
<keyword evidence="2" id="KW-1185">Reference proteome</keyword>
<protein>
    <submittedName>
        <fullName evidence="1">Uncharacterized protein</fullName>
    </submittedName>
</protein>
<reference evidence="1" key="1">
    <citation type="submission" date="2022-11" db="EMBL/GenBank/DDBJ databases">
        <title>Chromosome-level genome of Pogonophryne albipinna.</title>
        <authorList>
            <person name="Jo E."/>
        </authorList>
    </citation>
    <scope>NUCLEOTIDE SEQUENCE</scope>
    <source>
        <strain evidence="1">SGF0006</strain>
        <tissue evidence="1">Muscle</tissue>
    </source>
</reference>
<feature type="non-terminal residue" evidence="1">
    <location>
        <position position="1"/>
    </location>
</feature>
<accession>A0AAD6ANU8</accession>
<feature type="non-terminal residue" evidence="1">
    <location>
        <position position="50"/>
    </location>
</feature>
<dbReference type="Proteomes" id="UP001219934">
    <property type="component" value="Unassembled WGS sequence"/>
</dbReference>
<dbReference type="AlphaFoldDB" id="A0AAD6ANU8"/>
<sequence length="50" mass="5750">TLVHRDSVCSFARLQTRPAESVLGTRLHALRLRQTSTLTKFRCQRQHGLC</sequence>